<evidence type="ECO:0000313" key="2">
    <source>
        <dbReference type="Proteomes" id="UP000219338"/>
    </source>
</evidence>
<accession>A0A284RW90</accession>
<organism evidence="1 2">
    <name type="scientific">Armillaria ostoyae</name>
    <name type="common">Armillaria root rot fungus</name>
    <dbReference type="NCBI Taxonomy" id="47428"/>
    <lineage>
        <taxon>Eukaryota</taxon>
        <taxon>Fungi</taxon>
        <taxon>Dikarya</taxon>
        <taxon>Basidiomycota</taxon>
        <taxon>Agaricomycotina</taxon>
        <taxon>Agaricomycetes</taxon>
        <taxon>Agaricomycetidae</taxon>
        <taxon>Agaricales</taxon>
        <taxon>Marasmiineae</taxon>
        <taxon>Physalacriaceae</taxon>
        <taxon>Armillaria</taxon>
    </lineage>
</organism>
<dbReference type="OrthoDB" id="3365698at2759"/>
<dbReference type="EMBL" id="FUEG01000018">
    <property type="protein sequence ID" value="SJL13013.1"/>
    <property type="molecule type" value="Genomic_DNA"/>
</dbReference>
<name>A0A284RW90_ARMOS</name>
<reference evidence="2" key="1">
    <citation type="journal article" date="2017" name="Nat. Ecol. Evol.">
        <title>Genome expansion and lineage-specific genetic innovations in the forest pathogenic fungi Armillaria.</title>
        <authorList>
            <person name="Sipos G."/>
            <person name="Prasanna A.N."/>
            <person name="Walter M.C."/>
            <person name="O'Connor E."/>
            <person name="Balint B."/>
            <person name="Krizsan K."/>
            <person name="Kiss B."/>
            <person name="Hess J."/>
            <person name="Varga T."/>
            <person name="Slot J."/>
            <person name="Riley R."/>
            <person name="Boka B."/>
            <person name="Rigling D."/>
            <person name="Barry K."/>
            <person name="Lee J."/>
            <person name="Mihaltcheva S."/>
            <person name="LaButti K."/>
            <person name="Lipzen A."/>
            <person name="Waldron R."/>
            <person name="Moloney N.M."/>
            <person name="Sperisen C."/>
            <person name="Kredics L."/>
            <person name="Vagvoelgyi C."/>
            <person name="Patrignani A."/>
            <person name="Fitzpatrick D."/>
            <person name="Nagy I."/>
            <person name="Doyle S."/>
            <person name="Anderson J.B."/>
            <person name="Grigoriev I.V."/>
            <person name="Gueldener U."/>
            <person name="Muensterkoetter M."/>
            <person name="Nagy L.G."/>
        </authorList>
    </citation>
    <scope>NUCLEOTIDE SEQUENCE [LARGE SCALE GENOMIC DNA]</scope>
    <source>
        <strain evidence="2">C18/9</strain>
    </source>
</reference>
<evidence type="ECO:0000313" key="1">
    <source>
        <dbReference type="EMBL" id="SJL13013.1"/>
    </source>
</evidence>
<dbReference type="STRING" id="47428.A0A284RW90"/>
<proteinExistence type="predicted"/>
<dbReference type="AlphaFoldDB" id="A0A284RW90"/>
<keyword evidence="2" id="KW-1185">Reference proteome</keyword>
<evidence type="ECO:0008006" key="3">
    <source>
        <dbReference type="Google" id="ProtNLM"/>
    </source>
</evidence>
<sequence>MSCLTCSNCGFVNLLPPEPHVQQNLNAIQSSDDLVSQLLRGSRPLLDADHTFIDAAIAKLERLRCLYDDQLQGIQTRRGPVLKSLENHRSVYAPIRRLPRDILIEIFHSVCDYWKREGEEAEWRLRKQYHSLNVSGPLWVLGRVCGLWRHVLHTSPMSWARNLSMTYPFSKNAREILQTYLVHTGEHPLCIRVNLPHYTETGGDEIIALLVQSYYRWRNVRIHIPLSHVHHLEAISLPLPALQTIEIDVEYESTLAATNSRFHLDMCLNAPQLWQAALPRQGIFQVRLPPTITHYSGFITRAEDLQLLSQLHNLNMCHLHSTRMKSASLEGPVVMPQLCRLYIGELDIINCLTTPMLKHLTLTRDPRLRYQPSGDAECIDLFLRRSGCHLESLSLDEDLARRKSLDSITELLSSEACSTISHFKSKLDLYDLWRILAPSDVLPNLRHLVMCLLMPTPRIEWEEMPPLIRSRRDAGVLKTVELQFEDDEDLQMIADEDESWDPPFEYEIKKDIRALTGDNLEMWVAKWNSPNWEHKDIFT</sequence>
<gene>
    <name evidence="1" type="ORF">ARMOST_16449</name>
</gene>
<dbReference type="Proteomes" id="UP000219338">
    <property type="component" value="Unassembled WGS sequence"/>
</dbReference>
<protein>
    <recommendedName>
        <fullName evidence="3">F-box domain-containing protein</fullName>
    </recommendedName>
</protein>